<protein>
    <submittedName>
        <fullName evidence="2">Uncharacterized protein</fullName>
    </submittedName>
</protein>
<gene>
    <name evidence="2" type="ORF">NDU88_010035</name>
</gene>
<keyword evidence="3" id="KW-1185">Reference proteome</keyword>
<accession>A0AAV7RXU1</accession>
<dbReference type="AlphaFoldDB" id="A0AAV7RXU1"/>
<dbReference type="EMBL" id="JANPWB010000009">
    <property type="protein sequence ID" value="KAJ1157321.1"/>
    <property type="molecule type" value="Genomic_DNA"/>
</dbReference>
<evidence type="ECO:0000313" key="2">
    <source>
        <dbReference type="EMBL" id="KAJ1157321.1"/>
    </source>
</evidence>
<feature type="compositionally biased region" description="Polar residues" evidence="1">
    <location>
        <begin position="106"/>
        <end position="119"/>
    </location>
</feature>
<feature type="region of interest" description="Disordered" evidence="1">
    <location>
        <begin position="106"/>
        <end position="126"/>
    </location>
</feature>
<evidence type="ECO:0000313" key="3">
    <source>
        <dbReference type="Proteomes" id="UP001066276"/>
    </source>
</evidence>
<organism evidence="2 3">
    <name type="scientific">Pleurodeles waltl</name>
    <name type="common">Iberian ribbed newt</name>
    <dbReference type="NCBI Taxonomy" id="8319"/>
    <lineage>
        <taxon>Eukaryota</taxon>
        <taxon>Metazoa</taxon>
        <taxon>Chordata</taxon>
        <taxon>Craniata</taxon>
        <taxon>Vertebrata</taxon>
        <taxon>Euteleostomi</taxon>
        <taxon>Amphibia</taxon>
        <taxon>Batrachia</taxon>
        <taxon>Caudata</taxon>
        <taxon>Salamandroidea</taxon>
        <taxon>Salamandridae</taxon>
        <taxon>Pleurodelinae</taxon>
        <taxon>Pleurodeles</taxon>
    </lineage>
</organism>
<sequence>MRLLRRPPVINQAARASKSVMLLLHLTLRRPHRPRLRAAVRTGRSPCAPSVAVSDCLPISFGRFTRADQRPALAVFTSALTRAGTRFHCRPHSLVSRCAADEASSLLLTSPNHSPTPSGGAQGRQD</sequence>
<proteinExistence type="predicted"/>
<name>A0AAV7RXU1_PLEWA</name>
<dbReference type="Proteomes" id="UP001066276">
    <property type="component" value="Chromosome 5"/>
</dbReference>
<comment type="caution">
    <text evidence="2">The sequence shown here is derived from an EMBL/GenBank/DDBJ whole genome shotgun (WGS) entry which is preliminary data.</text>
</comment>
<evidence type="ECO:0000256" key="1">
    <source>
        <dbReference type="SAM" id="MobiDB-lite"/>
    </source>
</evidence>
<reference evidence="2" key="1">
    <citation type="journal article" date="2022" name="bioRxiv">
        <title>Sequencing and chromosome-scale assembly of the giantPleurodeles waltlgenome.</title>
        <authorList>
            <person name="Brown T."/>
            <person name="Elewa A."/>
            <person name="Iarovenko S."/>
            <person name="Subramanian E."/>
            <person name="Araus A.J."/>
            <person name="Petzold A."/>
            <person name="Susuki M."/>
            <person name="Suzuki K.-i.T."/>
            <person name="Hayashi T."/>
            <person name="Toyoda A."/>
            <person name="Oliveira C."/>
            <person name="Osipova E."/>
            <person name="Leigh N.D."/>
            <person name="Simon A."/>
            <person name="Yun M.H."/>
        </authorList>
    </citation>
    <scope>NUCLEOTIDE SEQUENCE</scope>
    <source>
        <strain evidence="2">20211129_DDA</strain>
        <tissue evidence="2">Liver</tissue>
    </source>
</reference>